<dbReference type="OrthoDB" id="9805159at2"/>
<dbReference type="PANTHER" id="PTHR10357">
    <property type="entry name" value="ALPHA-AMYLASE FAMILY MEMBER"/>
    <property type="match status" value="1"/>
</dbReference>
<dbReference type="PANTHER" id="PTHR10357:SF213">
    <property type="entry name" value="ALPHA AMYLASE CATALYTIC REGION"/>
    <property type="match status" value="1"/>
</dbReference>
<dbReference type="SUPFAM" id="SSF51445">
    <property type="entry name" value="(Trans)glycosidases"/>
    <property type="match status" value="1"/>
</dbReference>
<gene>
    <name evidence="2" type="ORF">ATC1_131353</name>
</gene>
<feature type="domain" description="Glycosyl hydrolase family 13 catalytic" evidence="1">
    <location>
        <begin position="119"/>
        <end position="548"/>
    </location>
</feature>
<dbReference type="GO" id="GO:0005975">
    <property type="term" value="P:carbohydrate metabolic process"/>
    <property type="evidence" value="ECO:0007669"/>
    <property type="project" value="InterPro"/>
</dbReference>
<dbReference type="CDD" id="cd11324">
    <property type="entry name" value="AmyAc_Amylosucrase"/>
    <property type="match status" value="1"/>
</dbReference>
<dbReference type="InterPro" id="IPR044077">
    <property type="entry name" value="Amylosucrase"/>
</dbReference>
<evidence type="ECO:0000259" key="1">
    <source>
        <dbReference type="SMART" id="SM00642"/>
    </source>
</evidence>
<dbReference type="PATRIC" id="fig|1678840.3.peg.2811"/>
<keyword evidence="2" id="KW-0326">Glycosidase</keyword>
<dbReference type="GO" id="GO:0016798">
    <property type="term" value="F:hydrolase activity, acting on glycosyl bonds"/>
    <property type="evidence" value="ECO:0007669"/>
    <property type="project" value="UniProtKB-KW"/>
</dbReference>
<dbReference type="EMBL" id="DF968181">
    <property type="protein sequence ID" value="GAP41366.1"/>
    <property type="molecule type" value="Genomic_DNA"/>
</dbReference>
<dbReference type="InterPro" id="IPR006047">
    <property type="entry name" value="GH13_cat_dom"/>
</dbReference>
<dbReference type="Pfam" id="PF00128">
    <property type="entry name" value="Alpha-amylase"/>
    <property type="match status" value="1"/>
</dbReference>
<dbReference type="Proteomes" id="UP000053370">
    <property type="component" value="Unassembled WGS sequence"/>
</dbReference>
<dbReference type="Gene3D" id="1.10.1740.10">
    <property type="match status" value="1"/>
</dbReference>
<dbReference type="Gene3D" id="3.20.20.80">
    <property type="entry name" value="Glycosidases"/>
    <property type="match status" value="1"/>
</dbReference>
<organism evidence="2">
    <name type="scientific">Flexilinea flocculi</name>
    <dbReference type="NCBI Taxonomy" id="1678840"/>
    <lineage>
        <taxon>Bacteria</taxon>
        <taxon>Bacillati</taxon>
        <taxon>Chloroflexota</taxon>
        <taxon>Anaerolineae</taxon>
        <taxon>Anaerolineales</taxon>
        <taxon>Anaerolineaceae</taxon>
        <taxon>Flexilinea</taxon>
    </lineage>
</organism>
<dbReference type="GO" id="GO:0047669">
    <property type="term" value="F:amylosucrase activity"/>
    <property type="evidence" value="ECO:0007669"/>
    <property type="project" value="InterPro"/>
</dbReference>
<keyword evidence="2" id="KW-0378">Hydrolase</keyword>
<dbReference type="Gene3D" id="3.90.400.10">
    <property type="entry name" value="Oligo-1,6-glucosidase, Domain 2"/>
    <property type="match status" value="1"/>
</dbReference>
<dbReference type="SUPFAM" id="SSF51011">
    <property type="entry name" value="Glycosyl hydrolase domain"/>
    <property type="match status" value="1"/>
</dbReference>
<dbReference type="STRING" id="1678840.ATC1_131353"/>
<protein>
    <submittedName>
        <fullName evidence="2">Glycosidase</fullName>
    </submittedName>
</protein>
<dbReference type="SMART" id="SM00642">
    <property type="entry name" value="Aamy"/>
    <property type="match status" value="1"/>
</dbReference>
<dbReference type="InterPro" id="IPR013780">
    <property type="entry name" value="Glyco_hydro_b"/>
</dbReference>
<keyword evidence="3" id="KW-1185">Reference proteome</keyword>
<dbReference type="InterPro" id="IPR017853">
    <property type="entry name" value="GH"/>
</dbReference>
<proteinExistence type="predicted"/>
<name>A0A0S7BWQ1_9CHLR</name>
<dbReference type="Gene3D" id="2.60.40.1180">
    <property type="entry name" value="Golgi alpha-mannosidase II"/>
    <property type="match status" value="1"/>
</dbReference>
<evidence type="ECO:0000313" key="2">
    <source>
        <dbReference type="EMBL" id="GAP41366.1"/>
    </source>
</evidence>
<sequence length="660" mass="77418">MAYFFHHQDDSIDKKEALEVIFSKAVLSLKRNERDFLKNNDREYQLFLHRVEKYLPDLISVYFEIYQSCIFAYPFLIELLTLMIRSWIERDRSLKQIDLQREISSDWLTSNQIIGGVCYVDLFAKDLKGLEEQIPYFKELGLTYIHLMPLFLTNEGDNDGGYAISSYRDINPKLGTIENLRELAKKFRENDILLVIDFVFNHTSDEHIWAKKARKNNARYKRYYWIYEDRKIPDQYERTLREIFPDEHPGAFTWKKEMESWVWTTFHSYQWDLNYQNPEVFVRMADEMLFLANLGVDILRLDAVAFIWKQKGTNCENLPQAYKLVEAFNLIARIAAPALQFKSEAIVHPDEVIRYISKKRCQLSYNPLLMALLWESLATREVKLLAYSMEKRFTIPDGTVWVNYIRCHDDIGWTFSDEDASALGINGYDHRKFLNQFYTGKFPGSFARGYPFQENPATGDCRISGTLASLAGLEKAILENDSIEEEHATDRILLLFSIIMTIGGIPLIYLGDEVGSLNNYNFLKDEQKKNDSRWIHRFPYNADLYAKRHDLNSPAGKIWSGIQQLIQLRKKYDVFQTPNINIINSGNQHVLAFTKENSKHRVLVLANFSEHEQLVESLIFTKSGNIKNWTNIMNHEPQEAGMIFMKSYQFFCFLADLQEH</sequence>
<dbReference type="RefSeq" id="WP_062282409.1">
    <property type="nucleotide sequence ID" value="NZ_DF968181.1"/>
</dbReference>
<reference evidence="2" key="1">
    <citation type="journal article" date="2015" name="Genome Announc.">
        <title>Draft Genome Sequence of Anaerolineae Strain TC1, a Novel Isolate from a Methanogenic Wastewater Treatment System.</title>
        <authorList>
            <person name="Matsuura N."/>
            <person name="Tourlousse D.M."/>
            <person name="Sun L."/>
            <person name="Toyonaga M."/>
            <person name="Kuroda K."/>
            <person name="Ohashi A."/>
            <person name="Cruz R."/>
            <person name="Yamaguchi T."/>
            <person name="Sekiguchi Y."/>
        </authorList>
    </citation>
    <scope>NUCLEOTIDE SEQUENCE [LARGE SCALE GENOMIC DNA]</scope>
    <source>
        <strain evidence="2">TC1</strain>
    </source>
</reference>
<accession>A0A0S7BWQ1</accession>
<dbReference type="InterPro" id="IPR045857">
    <property type="entry name" value="O16G_dom_2"/>
</dbReference>
<dbReference type="AlphaFoldDB" id="A0A0S7BWQ1"/>
<evidence type="ECO:0000313" key="3">
    <source>
        <dbReference type="Proteomes" id="UP000053370"/>
    </source>
</evidence>